<protein>
    <recommendedName>
        <fullName evidence="1">DEK-C domain-containing protein</fullName>
    </recommendedName>
</protein>
<dbReference type="Gene3D" id="1.10.10.60">
    <property type="entry name" value="Homeodomain-like"/>
    <property type="match status" value="1"/>
</dbReference>
<evidence type="ECO:0000259" key="1">
    <source>
        <dbReference type="PROSITE" id="PS51998"/>
    </source>
</evidence>
<dbReference type="SUPFAM" id="SSF109715">
    <property type="entry name" value="DEK C-terminal domain"/>
    <property type="match status" value="1"/>
</dbReference>
<dbReference type="AlphaFoldDB" id="A0A0F7RYT9"/>
<keyword evidence="3" id="KW-1185">Reference proteome</keyword>
<dbReference type="Proteomes" id="UP000242770">
    <property type="component" value="Unassembled WGS sequence"/>
</dbReference>
<reference evidence="3" key="1">
    <citation type="submission" date="2014-06" db="EMBL/GenBank/DDBJ databases">
        <authorList>
            <person name="Berkman P.J."/>
        </authorList>
    </citation>
    <scope>NUCLEOTIDE SEQUENCE [LARGE SCALE GENOMIC DNA]</scope>
</reference>
<evidence type="ECO:0000313" key="2">
    <source>
        <dbReference type="EMBL" id="CDS01675.1"/>
    </source>
</evidence>
<dbReference type="STRING" id="49012.A0A0F7RYT9"/>
<dbReference type="PROSITE" id="PS51998">
    <property type="entry name" value="DEK_C"/>
    <property type="match status" value="1"/>
</dbReference>
<dbReference type="InterPro" id="IPR014876">
    <property type="entry name" value="DEK_C"/>
</dbReference>
<gene>
    <name evidence="2" type="primary">SSCI71950.1</name>
</gene>
<organism evidence="2 3">
    <name type="scientific">Sporisorium scitamineum</name>
    <dbReference type="NCBI Taxonomy" id="49012"/>
    <lineage>
        <taxon>Eukaryota</taxon>
        <taxon>Fungi</taxon>
        <taxon>Dikarya</taxon>
        <taxon>Basidiomycota</taxon>
        <taxon>Ustilaginomycotina</taxon>
        <taxon>Ustilaginomycetes</taxon>
        <taxon>Ustilaginales</taxon>
        <taxon>Ustilaginaceae</taxon>
        <taxon>Sporisorium</taxon>
    </lineage>
</organism>
<proteinExistence type="predicted"/>
<name>A0A0F7RYT9_9BASI</name>
<dbReference type="EMBL" id="CCFA01004327">
    <property type="protein sequence ID" value="CDS01675.1"/>
    <property type="molecule type" value="Genomic_DNA"/>
</dbReference>
<accession>A0A0F7RYT9</accession>
<sequence length="50" mass="5555">MSGMVCHPTSDLTTITKKQLRAKLEQKYATSIEAKKAFINAEIENVLSES</sequence>
<dbReference type="Pfam" id="PF08766">
    <property type="entry name" value="DEK_C"/>
    <property type="match status" value="1"/>
</dbReference>
<feature type="domain" description="DEK-C" evidence="1">
    <location>
        <begin position="1"/>
        <end position="48"/>
    </location>
</feature>
<evidence type="ECO:0000313" key="3">
    <source>
        <dbReference type="Proteomes" id="UP000242770"/>
    </source>
</evidence>